<feature type="transmembrane region" description="Helical" evidence="8">
    <location>
        <begin position="215"/>
        <end position="233"/>
    </location>
</feature>
<protein>
    <submittedName>
        <fullName evidence="9">GerAB/ArcD/ProY family transporter</fullName>
    </submittedName>
</protein>
<dbReference type="InterPro" id="IPR004761">
    <property type="entry name" value="Spore_GerAB"/>
</dbReference>
<feature type="transmembrane region" description="Helical" evidence="8">
    <location>
        <begin position="40"/>
        <end position="60"/>
    </location>
</feature>
<evidence type="ECO:0000256" key="1">
    <source>
        <dbReference type="ARBA" id="ARBA00004141"/>
    </source>
</evidence>
<feature type="transmembrane region" description="Helical" evidence="8">
    <location>
        <begin position="307"/>
        <end position="327"/>
    </location>
</feature>
<feature type="transmembrane region" description="Helical" evidence="8">
    <location>
        <begin position="183"/>
        <end position="203"/>
    </location>
</feature>
<keyword evidence="10" id="KW-1185">Reference proteome</keyword>
<comment type="similarity">
    <text evidence="2">Belongs to the amino acid-polyamine-organocation (APC) superfamily. Spore germination protein (SGP) (TC 2.A.3.9) family.</text>
</comment>
<feature type="transmembrane region" description="Helical" evidence="8">
    <location>
        <begin position="339"/>
        <end position="359"/>
    </location>
</feature>
<comment type="caution">
    <text evidence="9">The sequence shown here is derived from an EMBL/GenBank/DDBJ whole genome shotgun (WGS) entry which is preliminary data.</text>
</comment>
<dbReference type="PANTHER" id="PTHR34975:SF2">
    <property type="entry name" value="SPORE GERMINATION PROTEIN A2"/>
    <property type="match status" value="1"/>
</dbReference>
<feature type="transmembrane region" description="Helical" evidence="8">
    <location>
        <begin position="270"/>
        <end position="295"/>
    </location>
</feature>
<name>A0ABW9UHL9_9BACL</name>
<gene>
    <name evidence="9" type="ORF">GON05_28195</name>
</gene>
<comment type="subcellular location">
    <subcellularLocation>
        <location evidence="1">Membrane</location>
        <topology evidence="1">Multi-pass membrane protein</topology>
    </subcellularLocation>
</comment>
<sequence>MMRSSPRIGAFQLYSLIVQSQFGSTAISIAHDVNAKSGTSGWISCLLGGAISLLFVYFVWKVSSQASSGNVFQLIMNRLGGWTGRLLLLIFSLLYALIAYIILSNWIYTTGLWAYQRTPQFFLLLCLIGLSVYLVIQPITTYARFCVLSVCFIPIFIFLSMYTLKEWDIYNLLPLISASPFKIFDGAIVILWSLLGVEILLILPKYHQDLAPKKVLKIALLSYATTIGLYTFSTLSSLALFGTETISYIREPLLYQMKAISLNIIERMDLLIITIWILFVMTSFCTYFMLFVSSLSAMLKQKKEMPLVLTLICGILLLLASMKRLTADQLDRFHLQVNYYVQGCSLGLILCVLLLLKIFPAKNGSEPS</sequence>
<keyword evidence="7 8" id="KW-0472">Membrane</keyword>
<dbReference type="Pfam" id="PF03845">
    <property type="entry name" value="Spore_permease"/>
    <property type="match status" value="1"/>
</dbReference>
<feature type="transmembrane region" description="Helical" evidence="8">
    <location>
        <begin position="120"/>
        <end position="136"/>
    </location>
</feature>
<organism evidence="9 10">
    <name type="scientific">Paenibacillus anseongense</name>
    <dbReference type="NCBI Taxonomy" id="2682845"/>
    <lineage>
        <taxon>Bacteria</taxon>
        <taxon>Bacillati</taxon>
        <taxon>Bacillota</taxon>
        <taxon>Bacilli</taxon>
        <taxon>Bacillales</taxon>
        <taxon>Paenibacillaceae</taxon>
        <taxon>Paenibacillus</taxon>
    </lineage>
</organism>
<dbReference type="RefSeq" id="WP_157323903.1">
    <property type="nucleotide sequence ID" value="NZ_WSEM01000028.1"/>
</dbReference>
<evidence type="ECO:0000256" key="8">
    <source>
        <dbReference type="SAM" id="Phobius"/>
    </source>
</evidence>
<reference evidence="9 10" key="1">
    <citation type="submission" date="2019-12" db="EMBL/GenBank/DDBJ databases">
        <authorList>
            <person name="Huq M.A."/>
        </authorList>
    </citation>
    <scope>NUCLEOTIDE SEQUENCE [LARGE SCALE GENOMIC DNA]</scope>
    <source>
        <strain evidence="9 10">MAH-34</strain>
    </source>
</reference>
<keyword evidence="4" id="KW-0309">Germination</keyword>
<keyword evidence="5 8" id="KW-0812">Transmembrane</keyword>
<evidence type="ECO:0000256" key="3">
    <source>
        <dbReference type="ARBA" id="ARBA00022448"/>
    </source>
</evidence>
<evidence type="ECO:0000256" key="6">
    <source>
        <dbReference type="ARBA" id="ARBA00022989"/>
    </source>
</evidence>
<proteinExistence type="inferred from homology"/>
<feature type="transmembrane region" description="Helical" evidence="8">
    <location>
        <begin position="86"/>
        <end position="108"/>
    </location>
</feature>
<dbReference type="EMBL" id="WSEM01000028">
    <property type="protein sequence ID" value="MVQ38496.1"/>
    <property type="molecule type" value="Genomic_DNA"/>
</dbReference>
<dbReference type="NCBIfam" id="TIGR00912">
    <property type="entry name" value="2A0309"/>
    <property type="match status" value="1"/>
</dbReference>
<keyword evidence="3" id="KW-0813">Transport</keyword>
<dbReference type="Proteomes" id="UP000467637">
    <property type="component" value="Unassembled WGS sequence"/>
</dbReference>
<evidence type="ECO:0000313" key="9">
    <source>
        <dbReference type="EMBL" id="MVQ38496.1"/>
    </source>
</evidence>
<feature type="transmembrane region" description="Helical" evidence="8">
    <location>
        <begin position="143"/>
        <end position="163"/>
    </location>
</feature>
<keyword evidence="6 8" id="KW-1133">Transmembrane helix</keyword>
<dbReference type="PANTHER" id="PTHR34975">
    <property type="entry name" value="SPORE GERMINATION PROTEIN A2"/>
    <property type="match status" value="1"/>
</dbReference>
<evidence type="ECO:0000256" key="2">
    <source>
        <dbReference type="ARBA" id="ARBA00007998"/>
    </source>
</evidence>
<evidence type="ECO:0000313" key="10">
    <source>
        <dbReference type="Proteomes" id="UP000467637"/>
    </source>
</evidence>
<accession>A0ABW9UHL9</accession>
<evidence type="ECO:0000256" key="5">
    <source>
        <dbReference type="ARBA" id="ARBA00022692"/>
    </source>
</evidence>
<evidence type="ECO:0000256" key="7">
    <source>
        <dbReference type="ARBA" id="ARBA00023136"/>
    </source>
</evidence>
<evidence type="ECO:0000256" key="4">
    <source>
        <dbReference type="ARBA" id="ARBA00022544"/>
    </source>
</evidence>